<protein>
    <recommendedName>
        <fullName evidence="7">Golgi phosphoprotein 3 (GPP34)</fullName>
    </recommendedName>
</protein>
<name>D7W9N1_9CORY</name>
<proteinExistence type="predicted"/>
<gene>
    <name evidence="5" type="ORF">HMPREF0291_10769</name>
</gene>
<sequence length="226" mass="25180">MLISEQILLLSTNDKGKHETSMLWNDMLLRSGLMADLVGWKLVTITDRTIRAPKLTAAVPSAQVEHPVLRHGVEMIEKRNNRSTYDIIADDWFAKRKDVAQGLVAQGVLEETDGVFSFLSRNQFPTRDESVELQLRGRLEQILRGQANPTLQESMLVALLDAYDAVRALLKEELRGMGRGEVKQAVRDVAALVTDPDLELVIKAANSAETSVTVNTTVMMANQARR</sequence>
<dbReference type="RefSeq" id="WP_005288232.1">
    <property type="nucleotide sequence ID" value="NZ_CM000961.1"/>
</dbReference>
<dbReference type="Pfam" id="PF05719">
    <property type="entry name" value="GPP34"/>
    <property type="match status" value="1"/>
</dbReference>
<dbReference type="GO" id="GO:0012505">
    <property type="term" value="C:endomembrane system"/>
    <property type="evidence" value="ECO:0007669"/>
    <property type="project" value="UniProtKB-ARBA"/>
</dbReference>
<evidence type="ECO:0000256" key="2">
    <source>
        <dbReference type="ARBA" id="ARBA00023034"/>
    </source>
</evidence>
<evidence type="ECO:0000256" key="4">
    <source>
        <dbReference type="ARBA" id="ARBA00023136"/>
    </source>
</evidence>
<dbReference type="GO" id="GO:0005737">
    <property type="term" value="C:cytoplasm"/>
    <property type="evidence" value="ECO:0007669"/>
    <property type="project" value="UniProtKB-ARBA"/>
</dbReference>
<dbReference type="InterPro" id="IPR008628">
    <property type="entry name" value="GPP34-like"/>
</dbReference>
<keyword evidence="6" id="KW-1185">Reference proteome</keyword>
<reference evidence="5" key="1">
    <citation type="submission" date="2010-06" db="EMBL/GenBank/DDBJ databases">
        <authorList>
            <person name="Muzny D."/>
            <person name="Qin X."/>
            <person name="Buhay C."/>
            <person name="Dugan-Rocha S."/>
            <person name="Ding Y."/>
            <person name="Chen G."/>
            <person name="Hawes A."/>
            <person name="Holder M."/>
            <person name="Jhangiani S."/>
            <person name="Johnson A."/>
            <person name="Khan Z."/>
            <person name="Li Z."/>
            <person name="Liu W."/>
            <person name="Liu X."/>
            <person name="Perez L."/>
            <person name="Shen H."/>
            <person name="Wang Q."/>
            <person name="Watt J."/>
            <person name="Xi L."/>
            <person name="Xin Y."/>
            <person name="Zhou J."/>
            <person name="Deng J."/>
            <person name="Jiang H."/>
            <person name="Liu Y."/>
            <person name="Qu J."/>
            <person name="Song X.-Z."/>
            <person name="Zhang L."/>
            <person name="Villasana D."/>
            <person name="Johnson A."/>
            <person name="Liu J."/>
            <person name="Liyanage D."/>
            <person name="Lorensuhewa L."/>
            <person name="Robinson T."/>
            <person name="Song A."/>
            <person name="Song B.-B."/>
            <person name="Dinh H."/>
            <person name="Thornton R."/>
            <person name="Coyle M."/>
            <person name="Francisco L."/>
            <person name="Jackson L."/>
            <person name="Javaid M."/>
            <person name="Korchina V."/>
            <person name="Kovar C."/>
            <person name="Mata R."/>
            <person name="Mathew T."/>
            <person name="Ngo R."/>
            <person name="Nguyen L."/>
            <person name="Nguyen N."/>
            <person name="Okwuonu G."/>
            <person name="Ongeri F."/>
            <person name="Pham C."/>
            <person name="Simmons D."/>
            <person name="Wilczek-Boney K."/>
            <person name="Hale W."/>
            <person name="Jakkamsetti A."/>
            <person name="Pham P."/>
            <person name="Ruth R."/>
            <person name="San Lucas F."/>
            <person name="Warren J."/>
            <person name="Zhang J."/>
            <person name="Zhao Z."/>
            <person name="Zhou C."/>
            <person name="Zhu D."/>
            <person name="Lee S."/>
            <person name="Bess C."/>
            <person name="Blankenburg K."/>
            <person name="Forbes L."/>
            <person name="Fu Q."/>
            <person name="Gubbala S."/>
            <person name="Hirani K."/>
            <person name="Jayaseelan J.C."/>
            <person name="Lara F."/>
            <person name="Munidasa M."/>
            <person name="Palculict T."/>
            <person name="Patil S."/>
            <person name="Pu L.-L."/>
            <person name="Saada N."/>
            <person name="Tang L."/>
            <person name="Weissenberger G."/>
            <person name="Zhu Y."/>
            <person name="Hemphill L."/>
            <person name="Shang Y."/>
            <person name="Youmans B."/>
            <person name="Ayvaz T."/>
            <person name="Ross M."/>
            <person name="Santibanez J."/>
            <person name="Aqrawi P."/>
            <person name="Gross S."/>
            <person name="Joshi V."/>
            <person name="Fowler G."/>
            <person name="Nazareth L."/>
            <person name="Reid J."/>
            <person name="Worley K."/>
            <person name="Petrosino J."/>
            <person name="Highlander S."/>
            <person name="Gibbs R."/>
        </authorList>
    </citation>
    <scope>NUCLEOTIDE SEQUENCE [LARGE SCALE GENOMIC DNA]</scope>
    <source>
        <strain evidence="5">ATCC 33030</strain>
    </source>
</reference>
<accession>D7W9N1</accession>
<comment type="caution">
    <text evidence="5">The sequence shown here is derived from an EMBL/GenBank/DDBJ whole genome shotgun (WGS) entry which is preliminary data.</text>
</comment>
<dbReference type="AlphaFoldDB" id="D7W9N1"/>
<dbReference type="OrthoDB" id="4962633at2"/>
<evidence type="ECO:0000256" key="3">
    <source>
        <dbReference type="ARBA" id="ARBA00023121"/>
    </source>
</evidence>
<keyword evidence="3" id="KW-0446">Lipid-binding</keyword>
<evidence type="ECO:0008006" key="7">
    <source>
        <dbReference type="Google" id="ProtNLM"/>
    </source>
</evidence>
<dbReference type="InterPro" id="IPR038261">
    <property type="entry name" value="GPP34-like_sf"/>
</dbReference>
<evidence type="ECO:0000256" key="1">
    <source>
        <dbReference type="ARBA" id="ARBA00004255"/>
    </source>
</evidence>
<dbReference type="eggNOG" id="ENOG50330J5">
    <property type="taxonomic scope" value="Bacteria"/>
</dbReference>
<comment type="subcellular location">
    <subcellularLocation>
        <location evidence="1">Golgi apparatus membrane</location>
        <topology evidence="1">Peripheral membrane protein</topology>
        <orientation evidence="1">Cytoplasmic side</orientation>
    </subcellularLocation>
</comment>
<organism evidence="5 6">
    <name type="scientific">Corynebacterium genitalium ATCC 33030</name>
    <dbReference type="NCBI Taxonomy" id="585529"/>
    <lineage>
        <taxon>Bacteria</taxon>
        <taxon>Bacillati</taxon>
        <taxon>Actinomycetota</taxon>
        <taxon>Actinomycetes</taxon>
        <taxon>Mycobacteriales</taxon>
        <taxon>Corynebacteriaceae</taxon>
        <taxon>Corynebacterium</taxon>
    </lineage>
</organism>
<keyword evidence="4" id="KW-0472">Membrane</keyword>
<evidence type="ECO:0000313" key="5">
    <source>
        <dbReference type="EMBL" id="EFK55511.1"/>
    </source>
</evidence>
<dbReference type="GO" id="GO:0070273">
    <property type="term" value="F:phosphatidylinositol-4-phosphate binding"/>
    <property type="evidence" value="ECO:0007669"/>
    <property type="project" value="InterPro"/>
</dbReference>
<dbReference type="EMBL" id="ACLJ02000001">
    <property type="protein sequence ID" value="EFK55511.1"/>
    <property type="molecule type" value="Genomic_DNA"/>
</dbReference>
<keyword evidence="2" id="KW-0333">Golgi apparatus</keyword>
<dbReference type="HOGENOM" id="CLU_107076_0_0_11"/>
<dbReference type="Gene3D" id="1.10.3630.10">
    <property type="entry name" value="yeast vps74-n-term truncation variant domain like"/>
    <property type="match status" value="1"/>
</dbReference>
<evidence type="ECO:0000313" key="6">
    <source>
        <dbReference type="Proteomes" id="UP000004208"/>
    </source>
</evidence>
<dbReference type="Proteomes" id="UP000004208">
    <property type="component" value="Unassembled WGS sequence"/>
</dbReference>